<reference evidence="1 2" key="1">
    <citation type="journal article" date="2018" name="Sci. Rep.">
        <title>Genomic signatures of local adaptation to the degree of environmental predictability in rotifers.</title>
        <authorList>
            <person name="Franch-Gras L."/>
            <person name="Hahn C."/>
            <person name="Garcia-Roger E.M."/>
            <person name="Carmona M.J."/>
            <person name="Serra M."/>
            <person name="Gomez A."/>
        </authorList>
    </citation>
    <scope>NUCLEOTIDE SEQUENCE [LARGE SCALE GENOMIC DNA]</scope>
    <source>
        <strain evidence="1">HYR1</strain>
    </source>
</reference>
<dbReference type="AlphaFoldDB" id="A0A3M7R0V9"/>
<protein>
    <submittedName>
        <fullName evidence="1">Uncharacterized protein</fullName>
    </submittedName>
</protein>
<keyword evidence="2" id="KW-1185">Reference proteome</keyword>
<dbReference type="EMBL" id="REGN01004557">
    <property type="protein sequence ID" value="RNA17001.1"/>
    <property type="molecule type" value="Genomic_DNA"/>
</dbReference>
<accession>A0A3M7R0V9</accession>
<name>A0A3M7R0V9_BRAPC</name>
<organism evidence="1 2">
    <name type="scientific">Brachionus plicatilis</name>
    <name type="common">Marine rotifer</name>
    <name type="synonym">Brachionus muelleri</name>
    <dbReference type="NCBI Taxonomy" id="10195"/>
    <lineage>
        <taxon>Eukaryota</taxon>
        <taxon>Metazoa</taxon>
        <taxon>Spiralia</taxon>
        <taxon>Gnathifera</taxon>
        <taxon>Rotifera</taxon>
        <taxon>Eurotatoria</taxon>
        <taxon>Monogononta</taxon>
        <taxon>Pseudotrocha</taxon>
        <taxon>Ploima</taxon>
        <taxon>Brachionidae</taxon>
        <taxon>Brachionus</taxon>
    </lineage>
</organism>
<gene>
    <name evidence="1" type="ORF">BpHYR1_006488</name>
</gene>
<dbReference type="Proteomes" id="UP000276133">
    <property type="component" value="Unassembled WGS sequence"/>
</dbReference>
<evidence type="ECO:0000313" key="1">
    <source>
        <dbReference type="EMBL" id="RNA17001.1"/>
    </source>
</evidence>
<proteinExistence type="predicted"/>
<evidence type="ECO:0000313" key="2">
    <source>
        <dbReference type="Proteomes" id="UP000276133"/>
    </source>
</evidence>
<comment type="caution">
    <text evidence="1">The sequence shown here is derived from an EMBL/GenBank/DDBJ whole genome shotgun (WGS) entry which is preliminary data.</text>
</comment>
<sequence length="108" mass="13147">MFDIKKYARFRPMLEARRFETVEQLYMKHKIFFMKQLKNSKICWELLLFLDSDYSTFEQKNTSYCKQLKNLEKKIHFDPMEYSTKTSIVIIENTRSTALYASNETLDY</sequence>